<dbReference type="PROSITE" id="PS00878">
    <property type="entry name" value="ODR_DC_2_1"/>
    <property type="match status" value="1"/>
</dbReference>
<dbReference type="Gene3D" id="3.20.20.10">
    <property type="entry name" value="Alanine racemase"/>
    <property type="match status" value="1"/>
</dbReference>
<comment type="function">
    <text evidence="6">Catalyzes the first and rate-limiting step of polyamine biosynthesis that converts ornithine into putrescine, which is the precursor for the polyamines, spermidine and spermine. Polyamines are essential for cell proliferation and are implicated in cellular processes, ranging from DNA replication to apoptosis.</text>
</comment>
<dbReference type="GO" id="GO:0009089">
    <property type="term" value="P:lysine biosynthetic process via diaminopimelate"/>
    <property type="evidence" value="ECO:0007669"/>
    <property type="project" value="InterPro"/>
</dbReference>
<feature type="active site" description="Proton donor" evidence="7">
    <location>
        <position position="406"/>
    </location>
</feature>
<comment type="cofactor">
    <cofactor evidence="1 7">
        <name>pyridoxal 5'-phosphate</name>
        <dbReference type="ChEBI" id="CHEBI:597326"/>
    </cofactor>
</comment>
<dbReference type="SUPFAM" id="SSF51419">
    <property type="entry name" value="PLP-binding barrel"/>
    <property type="match status" value="2"/>
</dbReference>
<dbReference type="PANTHER" id="PTHR43727">
    <property type="entry name" value="DIAMINOPIMELATE DECARBOXYLASE"/>
    <property type="match status" value="1"/>
</dbReference>
<dbReference type="PRINTS" id="PR01179">
    <property type="entry name" value="ODADCRBXLASE"/>
</dbReference>
<evidence type="ECO:0000256" key="8">
    <source>
        <dbReference type="RuleBase" id="RU003737"/>
    </source>
</evidence>
<dbReference type="PANTHER" id="PTHR43727:SF2">
    <property type="entry name" value="GROUP IV DECARBOXYLASE"/>
    <property type="match status" value="1"/>
</dbReference>
<dbReference type="OrthoDB" id="5034579at2759"/>
<evidence type="ECO:0000313" key="11">
    <source>
        <dbReference type="EMBL" id="CAD7249298.1"/>
    </source>
</evidence>
<keyword evidence="5" id="KW-0456">Lyase</keyword>
<organism evidence="11">
    <name type="scientific">Darwinula stevensoni</name>
    <dbReference type="NCBI Taxonomy" id="69355"/>
    <lineage>
        <taxon>Eukaryota</taxon>
        <taxon>Metazoa</taxon>
        <taxon>Ecdysozoa</taxon>
        <taxon>Arthropoda</taxon>
        <taxon>Crustacea</taxon>
        <taxon>Oligostraca</taxon>
        <taxon>Ostracoda</taxon>
        <taxon>Podocopa</taxon>
        <taxon>Podocopida</taxon>
        <taxon>Darwinulocopina</taxon>
        <taxon>Darwinuloidea</taxon>
        <taxon>Darwinulidae</taxon>
        <taxon>Darwinula</taxon>
    </lineage>
</organism>
<dbReference type="Proteomes" id="UP000677054">
    <property type="component" value="Unassembled WGS sequence"/>
</dbReference>
<feature type="domain" description="Orn/DAP/Arg decarboxylase 2 C-terminal" evidence="9">
    <location>
        <begin position="211"/>
        <end position="434"/>
    </location>
</feature>
<evidence type="ECO:0000256" key="6">
    <source>
        <dbReference type="ARBA" id="ARBA00037173"/>
    </source>
</evidence>
<dbReference type="InterPro" id="IPR022653">
    <property type="entry name" value="De-COase2_pyr-phos_BS"/>
</dbReference>
<dbReference type="EMBL" id="CAJPEV010002225">
    <property type="protein sequence ID" value="CAG0896168.1"/>
    <property type="molecule type" value="Genomic_DNA"/>
</dbReference>
<dbReference type="CDD" id="cd06828">
    <property type="entry name" value="PLPDE_III_DapDC"/>
    <property type="match status" value="1"/>
</dbReference>
<dbReference type="InterPro" id="IPR000183">
    <property type="entry name" value="Orn/DAP/Arg_de-COase"/>
</dbReference>
<reference evidence="11" key="1">
    <citation type="submission" date="2020-11" db="EMBL/GenBank/DDBJ databases">
        <authorList>
            <person name="Tran Van P."/>
        </authorList>
    </citation>
    <scope>NUCLEOTIDE SEQUENCE</scope>
</reference>
<evidence type="ECO:0000256" key="7">
    <source>
        <dbReference type="PIRSR" id="PIRSR600183-50"/>
    </source>
</evidence>
<dbReference type="Gene3D" id="2.40.37.10">
    <property type="entry name" value="Lyase, Ornithine Decarboxylase, Chain A, domain 1"/>
    <property type="match status" value="1"/>
</dbReference>
<dbReference type="Pfam" id="PF00278">
    <property type="entry name" value="Orn_DAP_Arg_deC"/>
    <property type="match status" value="1"/>
</dbReference>
<dbReference type="SUPFAM" id="SSF50621">
    <property type="entry name" value="Alanine racemase C-terminal domain-like"/>
    <property type="match status" value="1"/>
</dbReference>
<dbReference type="InterPro" id="IPR022644">
    <property type="entry name" value="De-COase2_N"/>
</dbReference>
<dbReference type="InterPro" id="IPR009006">
    <property type="entry name" value="Ala_racemase/Decarboxylase_C"/>
</dbReference>
<dbReference type="AlphaFoldDB" id="A0A7R9A887"/>
<evidence type="ECO:0000256" key="1">
    <source>
        <dbReference type="ARBA" id="ARBA00001933"/>
    </source>
</evidence>
<protein>
    <recommendedName>
        <fullName evidence="13">Diaminopimelate decarboxylase</fullName>
    </recommendedName>
</protein>
<dbReference type="PRINTS" id="PR01181">
    <property type="entry name" value="DAPDCRBXLASE"/>
</dbReference>
<keyword evidence="4 7" id="KW-0663">Pyridoxal phosphate</keyword>
<evidence type="ECO:0000256" key="5">
    <source>
        <dbReference type="ARBA" id="ARBA00023239"/>
    </source>
</evidence>
<gene>
    <name evidence="11" type="ORF">DSTB1V02_LOCUS9096</name>
</gene>
<dbReference type="GO" id="GO:0008836">
    <property type="term" value="F:diaminopimelate decarboxylase activity"/>
    <property type="evidence" value="ECO:0007669"/>
    <property type="project" value="InterPro"/>
</dbReference>
<accession>A0A7R9A887</accession>
<comment type="similarity">
    <text evidence="2 8">Belongs to the Orn/Lys/Arg decarboxylase class-II family.</text>
</comment>
<dbReference type="InterPro" id="IPR022643">
    <property type="entry name" value="De-COase2_C"/>
</dbReference>
<feature type="domain" description="Orn/DAP/Arg decarboxylase 2 N-terminal" evidence="10">
    <location>
        <begin position="215"/>
        <end position="320"/>
    </location>
</feature>
<evidence type="ECO:0000259" key="10">
    <source>
        <dbReference type="Pfam" id="PF02784"/>
    </source>
</evidence>
<name>A0A7R9A887_9CRUS</name>
<evidence type="ECO:0000256" key="2">
    <source>
        <dbReference type="ARBA" id="ARBA00008872"/>
    </source>
</evidence>
<proteinExistence type="inferred from homology"/>
<dbReference type="InterPro" id="IPR002986">
    <property type="entry name" value="DAP_deCOOHase_LysA"/>
</dbReference>
<evidence type="ECO:0008006" key="13">
    <source>
        <dbReference type="Google" id="ProtNLM"/>
    </source>
</evidence>
<keyword evidence="12" id="KW-1185">Reference proteome</keyword>
<feature type="modified residue" description="N6-(pyridoxal phosphate)lysine" evidence="7">
    <location>
        <position position="66"/>
    </location>
</feature>
<dbReference type="Pfam" id="PF02784">
    <property type="entry name" value="Orn_Arg_deC_N"/>
    <property type="match status" value="2"/>
</dbReference>
<dbReference type="InterPro" id="IPR029066">
    <property type="entry name" value="PLP-binding_barrel"/>
</dbReference>
<feature type="domain" description="Orn/DAP/Arg decarboxylase 2 N-terminal" evidence="10">
    <location>
        <begin position="40"/>
        <end position="184"/>
    </location>
</feature>
<evidence type="ECO:0000256" key="3">
    <source>
        <dbReference type="ARBA" id="ARBA00022793"/>
    </source>
</evidence>
<dbReference type="EMBL" id="LR901742">
    <property type="protein sequence ID" value="CAD7249298.1"/>
    <property type="molecule type" value="Genomic_DNA"/>
</dbReference>
<evidence type="ECO:0000313" key="12">
    <source>
        <dbReference type="Proteomes" id="UP000677054"/>
    </source>
</evidence>
<evidence type="ECO:0000259" key="9">
    <source>
        <dbReference type="Pfam" id="PF00278"/>
    </source>
</evidence>
<evidence type="ECO:0000256" key="4">
    <source>
        <dbReference type="ARBA" id="ARBA00022898"/>
    </source>
</evidence>
<sequence length="480" mass="53178">MLDYVGGVLHCDGMDLVTLTSDLGAKGITTPYFLYSEGQIRDNANGYLSEIPSDLRDRIVVGYALKANPNPEILGVLRRAGMGAETVSGSEVRLARREGFPPLLIMYNGNGKEIWEILYAVKEGCLMNIDSLFDAARIARACDELATPASLLLRVKANLPQPDSVHSHGTAAGSKCGVELDDVEEVIPPLLARWAMRRRKIPRKKNFPLQSRSIQILELIKRHPLMNLVGLHSHLGSTITDPSTLVENFRFLAGLGEKLRADGWTNLDTLNLGGGPAIDYRRDGSTHAPPPCDLMRHVVSALREAAFPWRLWLEPGRSIVGNAAVLVTRVLGTKGNAKRKQFLVADAAMTDFLRPCLPGTYHHISPVVQSRHEKHPRINVQILIFFLTKHRPSQESDEMDVVGGVCESSDAMGRNRRLPRSLPEGSLLAVWDAGAYGIVFGSNYNLRPRPAEVMVSGRGWKVIRRRETFDDLVRLYDKCD</sequence>
<keyword evidence="3" id="KW-0210">Decarboxylase</keyword>